<evidence type="ECO:0000256" key="1">
    <source>
        <dbReference type="SAM" id="MobiDB-lite"/>
    </source>
</evidence>
<evidence type="ECO:0000313" key="2">
    <source>
        <dbReference type="EMBL" id="MDI9257934.1"/>
    </source>
</evidence>
<dbReference type="RefSeq" id="WP_283239611.1">
    <property type="nucleotide sequence ID" value="NZ_JASGBP010000007.1"/>
</dbReference>
<evidence type="ECO:0000313" key="3">
    <source>
        <dbReference type="Proteomes" id="UP001230035"/>
    </source>
</evidence>
<dbReference type="Proteomes" id="UP001230035">
    <property type="component" value="Unassembled WGS sequence"/>
</dbReference>
<keyword evidence="3" id="KW-1185">Reference proteome</keyword>
<protein>
    <submittedName>
        <fullName evidence="2">Uncharacterized protein</fullName>
    </submittedName>
</protein>
<feature type="compositionally biased region" description="Basic and acidic residues" evidence="1">
    <location>
        <begin position="1"/>
        <end position="10"/>
    </location>
</feature>
<dbReference type="EMBL" id="JASGBP010000007">
    <property type="protein sequence ID" value="MDI9257934.1"/>
    <property type="molecule type" value="Genomic_DNA"/>
</dbReference>
<accession>A0ABT6XS60</accession>
<reference evidence="2 3" key="1">
    <citation type="submission" date="2023-05" db="EMBL/GenBank/DDBJ databases">
        <title>Flavobacterium sedimenti sp. nov., isolated from the sediment.</title>
        <authorList>
            <person name="Wu N."/>
        </authorList>
    </citation>
    <scope>NUCLEOTIDE SEQUENCE [LARGE SCALE GENOMIC DNA]</scope>
    <source>
        <strain evidence="2 3">YZ-48</strain>
    </source>
</reference>
<organism evidence="2 3">
    <name type="scientific">Flavobacterium sedimenticola</name>
    <dbReference type="NCBI Taxonomy" id="3043286"/>
    <lineage>
        <taxon>Bacteria</taxon>
        <taxon>Pseudomonadati</taxon>
        <taxon>Bacteroidota</taxon>
        <taxon>Flavobacteriia</taxon>
        <taxon>Flavobacteriales</taxon>
        <taxon>Flavobacteriaceae</taxon>
        <taxon>Flavobacterium</taxon>
    </lineage>
</organism>
<feature type="compositionally biased region" description="Polar residues" evidence="1">
    <location>
        <begin position="28"/>
        <end position="38"/>
    </location>
</feature>
<feature type="compositionally biased region" description="Low complexity" evidence="1">
    <location>
        <begin position="46"/>
        <end position="58"/>
    </location>
</feature>
<comment type="caution">
    <text evidence="2">The sequence shown here is derived from an EMBL/GenBank/DDBJ whole genome shotgun (WGS) entry which is preliminary data.</text>
</comment>
<name>A0ABT6XS60_9FLAO</name>
<gene>
    <name evidence="2" type="ORF">QHT84_10965</name>
</gene>
<feature type="region of interest" description="Disordered" evidence="1">
    <location>
        <begin position="1"/>
        <end position="89"/>
    </location>
</feature>
<sequence length="174" mass="19831">MFNFTEDLKPQPKTSSKNEPFSEPLSKQVVNKNDTSAKQAVVPSINNTNEVNILNNSNLGKPEQSLKNRNDNFLDNEETNSKEKKLRKKKKGFTEPGLLEIITYFQENNFPEIEAQKFFNYFSSVGWLVGGKTQMVNWKAAAENWMLNAEKFKGVAANHQHLTTSTNKNYAEPL</sequence>
<proteinExistence type="predicted"/>